<feature type="compositionally biased region" description="Low complexity" evidence="1">
    <location>
        <begin position="809"/>
        <end position="819"/>
    </location>
</feature>
<dbReference type="Pfam" id="PF18717">
    <property type="entry name" value="CxC4"/>
    <property type="match status" value="1"/>
</dbReference>
<feature type="non-terminal residue" evidence="3">
    <location>
        <position position="1"/>
    </location>
</feature>
<dbReference type="eggNOG" id="ENOG502S87Y">
    <property type="taxonomic scope" value="Eukaryota"/>
</dbReference>
<dbReference type="AlphaFoldDB" id="G7DUY4"/>
<dbReference type="InterPro" id="IPR040648">
    <property type="entry name" value="HMGXB3_CxC4"/>
</dbReference>
<dbReference type="PANTHER" id="PTHR34305:SF1">
    <property type="entry name" value="SWIM-TYPE DOMAIN-CONTAINING PROTEIN"/>
    <property type="match status" value="1"/>
</dbReference>
<organism evidence="3 4">
    <name type="scientific">Mixia osmundae (strain CBS 9802 / IAM 14324 / JCM 22182 / KY 12970)</name>
    <dbReference type="NCBI Taxonomy" id="764103"/>
    <lineage>
        <taxon>Eukaryota</taxon>
        <taxon>Fungi</taxon>
        <taxon>Dikarya</taxon>
        <taxon>Basidiomycota</taxon>
        <taxon>Pucciniomycotina</taxon>
        <taxon>Mixiomycetes</taxon>
        <taxon>Mixiales</taxon>
        <taxon>Mixiaceae</taxon>
        <taxon>Mixia</taxon>
    </lineage>
</organism>
<dbReference type="PANTHER" id="PTHR34305">
    <property type="entry name" value="EXPRESSED PROTEIN"/>
    <property type="match status" value="1"/>
</dbReference>
<dbReference type="InParanoid" id="G7DUY4"/>
<dbReference type="STRING" id="764103.G7DUY4"/>
<gene>
    <name evidence="3" type="primary">Mo01045</name>
    <name evidence="3" type="ORF">E5Q_01045</name>
</gene>
<reference evidence="3 4" key="2">
    <citation type="journal article" date="2012" name="Open Biol.">
        <title>Characteristics of nucleosomes and linker DNA regions on the genome of the basidiomycete Mixia osmundae revealed by mono- and dinucleosome mapping.</title>
        <authorList>
            <person name="Nishida H."/>
            <person name="Kondo S."/>
            <person name="Matsumoto T."/>
            <person name="Suzuki Y."/>
            <person name="Yoshikawa H."/>
            <person name="Taylor T.D."/>
            <person name="Sugiyama J."/>
        </authorList>
    </citation>
    <scope>NUCLEOTIDE SEQUENCE [LARGE SCALE GENOMIC DNA]</scope>
    <source>
        <strain evidence="4">CBS 9802 / IAM 14324 / JCM 22182 / KY 12970</strain>
    </source>
</reference>
<evidence type="ECO:0000259" key="2">
    <source>
        <dbReference type="Pfam" id="PF18717"/>
    </source>
</evidence>
<evidence type="ECO:0000313" key="4">
    <source>
        <dbReference type="Proteomes" id="UP000009131"/>
    </source>
</evidence>
<comment type="caution">
    <text evidence="3">The sequence shown here is derived from an EMBL/GenBank/DDBJ whole genome shotgun (WGS) entry which is preliminary data.</text>
</comment>
<dbReference type="EMBL" id="BABT02000033">
    <property type="protein sequence ID" value="GAA94394.1"/>
    <property type="molecule type" value="Genomic_DNA"/>
</dbReference>
<evidence type="ECO:0000256" key="1">
    <source>
        <dbReference type="SAM" id="MobiDB-lite"/>
    </source>
</evidence>
<feature type="compositionally biased region" description="Acidic residues" evidence="1">
    <location>
        <begin position="820"/>
        <end position="832"/>
    </location>
</feature>
<dbReference type="HOGENOM" id="CLU_007737_0_0_1"/>
<keyword evidence="4" id="KW-1185">Reference proteome</keyword>
<proteinExistence type="predicted"/>
<name>G7DUY4_MIXOS</name>
<feature type="region of interest" description="Disordered" evidence="1">
    <location>
        <begin position="64"/>
        <end position="103"/>
    </location>
</feature>
<protein>
    <recommendedName>
        <fullName evidence="2">HMG domain-containing protein</fullName>
    </recommendedName>
</protein>
<feature type="domain" description="HMG" evidence="2">
    <location>
        <begin position="143"/>
        <end position="279"/>
    </location>
</feature>
<feature type="region of interest" description="Disordered" evidence="1">
    <location>
        <begin position="563"/>
        <end position="595"/>
    </location>
</feature>
<accession>G7DUY4</accession>
<feature type="region of interest" description="Disordered" evidence="1">
    <location>
        <begin position="795"/>
        <end position="866"/>
    </location>
</feature>
<reference evidence="3 4" key="1">
    <citation type="journal article" date="2011" name="J. Gen. Appl. Microbiol.">
        <title>Draft genome sequencing of the enigmatic basidiomycete Mixia osmundae.</title>
        <authorList>
            <person name="Nishida H."/>
            <person name="Nagatsuka Y."/>
            <person name="Sugiyama J."/>
        </authorList>
    </citation>
    <scope>NUCLEOTIDE SEQUENCE [LARGE SCALE GENOMIC DNA]</scope>
    <source>
        <strain evidence="4">CBS 9802 / IAM 14324 / JCM 22182 / KY 12970</strain>
    </source>
</reference>
<dbReference type="OrthoDB" id="5598737at2759"/>
<sequence length="866" mass="97530">SVVRGANRTQESSNKRGIVTLTYSSDRLPPESHCSLCARRRIKGCEHRDLAQHQIVRALSLQTTSTLRPREDTPPSETAAADTIMASGRGRRDRAESNMPRRAPRWAVHSEDVRLAHGTDYQPSEDCEWRTLMIKGQPMTLRVLRLDRHAACTCSYKPVPGQDTVWKTGVIYGLTAPSNAMIECTKCMNNDCPRAVRTHKKSGGIRDRSYWITGDFRAQKLFSVGSGLVFTHEILDSYLAHMITMATPFSAFHAMTSLLYEASDPMAKFVSAKTFASAFRRYMAFNDIVRNMNDMKCSICGDDPEVVIVDGYAAGYDKTSVSGNLRAPTRADPGIVFPDVKAPTKGLQYVSDYHLRLRLLTAFVGQVKDKEKALPSADMFQEDLARLSRVICPEDLARRRHREQATLNASLTVLQRYLEYLAGMTEHQWQTDLEIRPHRDFIIQLLGPGSILSFITSEAAKRLEKWCIAARNRPQEMRTDQAVRYREALAQHQSFFEKDCPVLGTLCSIYAASGKRVLPFERLLHDISKRTLSAFEMLKNGREAAPPTPEAFAPIDSLRTGSVYGQHDSSKKNSAASRRVDNNEASTEANDGDQDAYDERHCQKFYDEYRKAGLTGGMLLVWCNHLVCYGFHFIETSEGRNDIFTALYCFFRRAPRVVVYDFACALGPYCMQREPDYFKKTLFLIDELHAKSHTKCTSNAFVSKYMAHHKEVRHINTSAAEVANACLKRIRTSVSYSNERNAIALARIFVLTWNCQRQRHNANNTTRATSRARCKPRATFKQSNIVALSKGTVQRFQPGSSDDEAGCFSAQSSEHASASDSEEDTLVDDPVEEAARQEGMIQEKTPLARRTSERCGKPVSWQTSVN</sequence>
<evidence type="ECO:0000313" key="3">
    <source>
        <dbReference type="EMBL" id="GAA94394.1"/>
    </source>
</evidence>
<dbReference type="Proteomes" id="UP000009131">
    <property type="component" value="Unassembled WGS sequence"/>
</dbReference>